<protein>
    <submittedName>
        <fullName evidence="6">LysR family transcriptional regulator</fullName>
    </submittedName>
</protein>
<dbReference type="Pfam" id="PF00126">
    <property type="entry name" value="HTH_1"/>
    <property type="match status" value="1"/>
</dbReference>
<dbReference type="SUPFAM" id="SSF53850">
    <property type="entry name" value="Periplasmic binding protein-like II"/>
    <property type="match status" value="1"/>
</dbReference>
<dbReference type="GO" id="GO:0003700">
    <property type="term" value="F:DNA-binding transcription factor activity"/>
    <property type="evidence" value="ECO:0007669"/>
    <property type="project" value="InterPro"/>
</dbReference>
<dbReference type="GO" id="GO:0003677">
    <property type="term" value="F:DNA binding"/>
    <property type="evidence" value="ECO:0007669"/>
    <property type="project" value="UniProtKB-KW"/>
</dbReference>
<dbReference type="AlphaFoldDB" id="A0A6L6IS59"/>
<dbReference type="InterPro" id="IPR050389">
    <property type="entry name" value="LysR-type_TF"/>
</dbReference>
<sequence length="320" mass="35339">MHSALRKLDMNLLLVFDALYRCGSVTSAAEELALSPSALSHALGRLRRTLDDPLFIRSGRSMVPTARAERMATAVSSALGSLSACLHKPAEFTPEKSSQTFTFAATDYTAAVILPELIARIHRQAPGLAIKIVYSADFNAGEDLLSGRVDFALGFEEEQAVLRQGISAITCFTDDYVVAVRRSHPTIREALTQALYLSVGHVVVRPWRETRGAIDRYLESQRVRRQIVVELPSLMIAPTIVSRTDLAITLPRRGIASLFNMQDLRVFPPPFPTPRYTLKIYASPARSGSAGHIWMHEQIRALCNEPAEMRTHAIRSASSL</sequence>
<evidence type="ECO:0000256" key="4">
    <source>
        <dbReference type="ARBA" id="ARBA00023163"/>
    </source>
</evidence>
<evidence type="ECO:0000256" key="3">
    <source>
        <dbReference type="ARBA" id="ARBA00023125"/>
    </source>
</evidence>
<evidence type="ECO:0000313" key="7">
    <source>
        <dbReference type="Proteomes" id="UP000477739"/>
    </source>
</evidence>
<dbReference type="InterPro" id="IPR000847">
    <property type="entry name" value="LysR_HTH_N"/>
</dbReference>
<dbReference type="EMBL" id="WMJZ01000059">
    <property type="protein sequence ID" value="MTH48787.1"/>
    <property type="molecule type" value="Genomic_DNA"/>
</dbReference>
<keyword evidence="3" id="KW-0238">DNA-binding</keyword>
<evidence type="ECO:0000256" key="2">
    <source>
        <dbReference type="ARBA" id="ARBA00023015"/>
    </source>
</evidence>
<comment type="similarity">
    <text evidence="1">Belongs to the LysR transcriptional regulatory family.</text>
</comment>
<gene>
    <name evidence="6" type="ORF">GJV78_21620</name>
</gene>
<dbReference type="InterPro" id="IPR036390">
    <property type="entry name" value="WH_DNA-bd_sf"/>
</dbReference>
<dbReference type="InterPro" id="IPR036388">
    <property type="entry name" value="WH-like_DNA-bd_sf"/>
</dbReference>
<evidence type="ECO:0000259" key="5">
    <source>
        <dbReference type="PROSITE" id="PS50931"/>
    </source>
</evidence>
<dbReference type="Proteomes" id="UP000477739">
    <property type="component" value="Unassembled WGS sequence"/>
</dbReference>
<feature type="domain" description="HTH lysR-type" evidence="5">
    <location>
        <begin position="8"/>
        <end position="65"/>
    </location>
</feature>
<reference evidence="6 7" key="1">
    <citation type="submission" date="2019-11" db="EMBL/GenBank/DDBJ databases">
        <title>Escherichia alba sp. nov. isolated from the gut of plastic-eating superworms Zophobas atratus.</title>
        <authorList>
            <person name="Yang Y."/>
        </authorList>
    </citation>
    <scope>NUCLEOTIDE SEQUENCE [LARGE SCALE GENOMIC DNA]</scope>
    <source>
        <strain evidence="7">BIT-B35</strain>
    </source>
</reference>
<evidence type="ECO:0000313" key="6">
    <source>
        <dbReference type="EMBL" id="MTH48787.1"/>
    </source>
</evidence>
<dbReference type="PANTHER" id="PTHR30118:SF15">
    <property type="entry name" value="TRANSCRIPTIONAL REGULATORY PROTEIN"/>
    <property type="match status" value="1"/>
</dbReference>
<dbReference type="Gene3D" id="3.40.190.10">
    <property type="entry name" value="Periplasmic binding protein-like II"/>
    <property type="match status" value="2"/>
</dbReference>
<organism evidence="6 7">
    <name type="scientific">Intestinirhabdus alba</name>
    <dbReference type="NCBI Taxonomy" id="2899544"/>
    <lineage>
        <taxon>Bacteria</taxon>
        <taxon>Pseudomonadati</taxon>
        <taxon>Pseudomonadota</taxon>
        <taxon>Gammaproteobacteria</taxon>
        <taxon>Enterobacterales</taxon>
        <taxon>Enterobacteriaceae</taxon>
        <taxon>Intestinirhabdus</taxon>
    </lineage>
</organism>
<dbReference type="OrthoDB" id="8839911at2"/>
<comment type="caution">
    <text evidence="6">The sequence shown here is derived from an EMBL/GenBank/DDBJ whole genome shotgun (WGS) entry which is preliminary data.</text>
</comment>
<keyword evidence="4" id="KW-0804">Transcription</keyword>
<dbReference type="PANTHER" id="PTHR30118">
    <property type="entry name" value="HTH-TYPE TRANSCRIPTIONAL REGULATOR LEUO-RELATED"/>
    <property type="match status" value="1"/>
</dbReference>
<accession>A0A6L6IS59</accession>
<evidence type="ECO:0000256" key="1">
    <source>
        <dbReference type="ARBA" id="ARBA00009437"/>
    </source>
</evidence>
<dbReference type="PROSITE" id="PS50931">
    <property type="entry name" value="HTH_LYSR"/>
    <property type="match status" value="1"/>
</dbReference>
<dbReference type="Gene3D" id="1.10.10.10">
    <property type="entry name" value="Winged helix-like DNA-binding domain superfamily/Winged helix DNA-binding domain"/>
    <property type="match status" value="1"/>
</dbReference>
<name>A0A6L6IS59_9ENTR</name>
<keyword evidence="7" id="KW-1185">Reference proteome</keyword>
<keyword evidence="2" id="KW-0805">Transcription regulation</keyword>
<dbReference type="SUPFAM" id="SSF46785">
    <property type="entry name" value="Winged helix' DNA-binding domain"/>
    <property type="match status" value="1"/>
</dbReference>
<dbReference type="RefSeq" id="WP_155110172.1">
    <property type="nucleotide sequence ID" value="NZ_WMJZ01000059.1"/>
</dbReference>
<dbReference type="Pfam" id="PF03466">
    <property type="entry name" value="LysR_substrate"/>
    <property type="match status" value="1"/>
</dbReference>
<proteinExistence type="inferred from homology"/>
<dbReference type="InterPro" id="IPR005119">
    <property type="entry name" value="LysR_subst-bd"/>
</dbReference>